<sequence>MSKVFLVLPSTKEGKEEVEKKYSRILAQIVYKRLNFEQREMLIEMLKKEQQ</sequence>
<name>A0A7X9SMC6_CLOBE</name>
<evidence type="ECO:0000313" key="1">
    <source>
        <dbReference type="EMBL" id="NMF04525.1"/>
    </source>
</evidence>
<reference evidence="1 2" key="1">
    <citation type="submission" date="2020-04" db="EMBL/GenBank/DDBJ databases">
        <authorList>
            <person name="Hitch T.C.A."/>
            <person name="Wylensek D."/>
            <person name="Clavel T."/>
        </authorList>
    </citation>
    <scope>NUCLEOTIDE SEQUENCE [LARGE SCALE GENOMIC DNA]</scope>
    <source>
        <strain evidence="1 2">WB01_NA02</strain>
    </source>
</reference>
<dbReference type="EMBL" id="JABAGD010000010">
    <property type="protein sequence ID" value="NMF04525.1"/>
    <property type="molecule type" value="Genomic_DNA"/>
</dbReference>
<organism evidence="1 2">
    <name type="scientific">Clostridium beijerinckii</name>
    <name type="common">Clostridium MP</name>
    <dbReference type="NCBI Taxonomy" id="1520"/>
    <lineage>
        <taxon>Bacteria</taxon>
        <taxon>Bacillati</taxon>
        <taxon>Bacillota</taxon>
        <taxon>Clostridia</taxon>
        <taxon>Eubacteriales</taxon>
        <taxon>Clostridiaceae</taxon>
        <taxon>Clostridium</taxon>
    </lineage>
</organism>
<comment type="caution">
    <text evidence="1">The sequence shown here is derived from an EMBL/GenBank/DDBJ whole genome shotgun (WGS) entry which is preliminary data.</text>
</comment>
<proteinExistence type="predicted"/>
<dbReference type="AlphaFoldDB" id="A0A7X9SMC6"/>
<dbReference type="Proteomes" id="UP000587880">
    <property type="component" value="Unassembled WGS sequence"/>
</dbReference>
<evidence type="ECO:0000313" key="2">
    <source>
        <dbReference type="Proteomes" id="UP000587880"/>
    </source>
</evidence>
<dbReference type="RefSeq" id="WP_168981522.1">
    <property type="nucleotide sequence ID" value="NZ_JABAGD010000010.1"/>
</dbReference>
<gene>
    <name evidence="1" type="ORF">HF849_07075</name>
</gene>
<accession>A0A7X9SMC6</accession>
<protein>
    <submittedName>
        <fullName evidence="1">Uncharacterized protein</fullName>
    </submittedName>
</protein>